<evidence type="ECO:0000313" key="5">
    <source>
        <dbReference type="EMBL" id="WKD48177.1"/>
    </source>
</evidence>
<keyword evidence="2" id="KW-0547">Nucleotide-binding</keyword>
<dbReference type="InterPro" id="IPR003439">
    <property type="entry name" value="ABC_transporter-like_ATP-bd"/>
</dbReference>
<accession>A0ABY9E676</accession>
<evidence type="ECO:0000256" key="3">
    <source>
        <dbReference type="ARBA" id="ARBA00022840"/>
    </source>
</evidence>
<evidence type="ECO:0000313" key="6">
    <source>
        <dbReference type="Proteomes" id="UP001321520"/>
    </source>
</evidence>
<dbReference type="Gene3D" id="3.40.50.300">
    <property type="entry name" value="P-loop containing nucleotide triphosphate hydrolases"/>
    <property type="match status" value="1"/>
</dbReference>
<evidence type="ECO:0000259" key="4">
    <source>
        <dbReference type="PROSITE" id="PS50893"/>
    </source>
</evidence>
<dbReference type="InterPro" id="IPR017871">
    <property type="entry name" value="ABC_transporter-like_CS"/>
</dbReference>
<dbReference type="RefSeq" id="WP_301413822.1">
    <property type="nucleotide sequence ID" value="NZ_CP098023.1"/>
</dbReference>
<organism evidence="5 6">
    <name type="scientific">Microbulbifer spongiae</name>
    <dbReference type="NCBI Taxonomy" id="2944933"/>
    <lineage>
        <taxon>Bacteria</taxon>
        <taxon>Pseudomonadati</taxon>
        <taxon>Pseudomonadota</taxon>
        <taxon>Gammaproteobacteria</taxon>
        <taxon>Cellvibrionales</taxon>
        <taxon>Microbulbiferaceae</taxon>
        <taxon>Microbulbifer</taxon>
    </lineage>
</organism>
<dbReference type="PANTHER" id="PTHR42711:SF18">
    <property type="entry name" value="ABC TRANSPORTER, ATP-BINDING PROTEIN"/>
    <property type="match status" value="1"/>
</dbReference>
<dbReference type="CDD" id="cd03230">
    <property type="entry name" value="ABC_DR_subfamily_A"/>
    <property type="match status" value="1"/>
</dbReference>
<dbReference type="InterPro" id="IPR003593">
    <property type="entry name" value="AAA+_ATPase"/>
</dbReference>
<proteinExistence type="predicted"/>
<keyword evidence="1" id="KW-0813">Transport</keyword>
<dbReference type="InterPro" id="IPR027417">
    <property type="entry name" value="P-loop_NTPase"/>
</dbReference>
<keyword evidence="3 5" id="KW-0067">ATP-binding</keyword>
<protein>
    <submittedName>
        <fullName evidence="5">ABC transporter ATP-binding protein</fullName>
    </submittedName>
</protein>
<reference evidence="5 6" key="1">
    <citation type="submission" date="2022-05" db="EMBL/GenBank/DDBJ databases">
        <title>Microbulbifer sp. nov., isolated from sponge.</title>
        <authorList>
            <person name="Gao L."/>
        </authorList>
    </citation>
    <scope>NUCLEOTIDE SEQUENCE [LARGE SCALE GENOMIC DNA]</scope>
    <source>
        <strain evidence="5 6">MI-G</strain>
    </source>
</reference>
<dbReference type="Pfam" id="PF00005">
    <property type="entry name" value="ABC_tran"/>
    <property type="match status" value="1"/>
</dbReference>
<feature type="domain" description="ABC transporter" evidence="4">
    <location>
        <begin position="2"/>
        <end position="230"/>
    </location>
</feature>
<sequence>MIAVRDLTYRYPRSTENAVRGISFKIAQGEIVGLLGPSGAGKSTTQNILTGLLRGYGGQVKVMNRELTDWGKEYYEHVGVSFEFPNHYLKLTARENLEHFRSFYTGQTYDSTEVLGWVGLAEVMNQKVSAFSKGMKVRLNIARSIIHAPKILFLDEPTSGLDPTNARKIQNLVLELRSRGATVFITTHDMHLADVICDRVAFITQGTLRLIDAPLVLKQCFGRREITVGYINDSSETVQKRFGLDGIGNNAAFIELLRSAQRIETVHSQETTLHNVFIEVTGEALSP</sequence>
<dbReference type="PANTHER" id="PTHR42711">
    <property type="entry name" value="ABC TRANSPORTER ATP-BINDING PROTEIN"/>
    <property type="match status" value="1"/>
</dbReference>
<keyword evidence="6" id="KW-1185">Reference proteome</keyword>
<dbReference type="SMART" id="SM00382">
    <property type="entry name" value="AAA"/>
    <property type="match status" value="1"/>
</dbReference>
<evidence type="ECO:0000256" key="1">
    <source>
        <dbReference type="ARBA" id="ARBA00022448"/>
    </source>
</evidence>
<dbReference type="Proteomes" id="UP001321520">
    <property type="component" value="Chromosome"/>
</dbReference>
<dbReference type="PROSITE" id="PS00211">
    <property type="entry name" value="ABC_TRANSPORTER_1"/>
    <property type="match status" value="1"/>
</dbReference>
<dbReference type="PROSITE" id="PS50893">
    <property type="entry name" value="ABC_TRANSPORTER_2"/>
    <property type="match status" value="1"/>
</dbReference>
<dbReference type="InterPro" id="IPR050763">
    <property type="entry name" value="ABC_transporter_ATP-binding"/>
</dbReference>
<dbReference type="GO" id="GO:0005524">
    <property type="term" value="F:ATP binding"/>
    <property type="evidence" value="ECO:0007669"/>
    <property type="project" value="UniProtKB-KW"/>
</dbReference>
<name>A0ABY9E676_9GAMM</name>
<evidence type="ECO:0000256" key="2">
    <source>
        <dbReference type="ARBA" id="ARBA00022741"/>
    </source>
</evidence>
<dbReference type="SUPFAM" id="SSF52540">
    <property type="entry name" value="P-loop containing nucleoside triphosphate hydrolases"/>
    <property type="match status" value="1"/>
</dbReference>
<dbReference type="EMBL" id="CP098023">
    <property type="protein sequence ID" value="WKD48177.1"/>
    <property type="molecule type" value="Genomic_DNA"/>
</dbReference>
<gene>
    <name evidence="5" type="ORF">M8T91_09470</name>
</gene>